<dbReference type="Proteomes" id="UP000031419">
    <property type="component" value="Unassembled WGS sequence"/>
</dbReference>
<dbReference type="PANTHER" id="PTHR43708:SF8">
    <property type="entry name" value="OXIDOREDUCTASE"/>
    <property type="match status" value="1"/>
</dbReference>
<dbReference type="eggNOG" id="COG0673">
    <property type="taxonomic scope" value="Bacteria"/>
</dbReference>
<evidence type="ECO:0000313" key="3">
    <source>
        <dbReference type="EMBL" id="KEI45065.1"/>
    </source>
</evidence>
<proteinExistence type="predicted"/>
<dbReference type="EMBL" id="JNVU01000017">
    <property type="protein sequence ID" value="KEI45065.1"/>
    <property type="molecule type" value="Genomic_DNA"/>
</dbReference>
<dbReference type="OrthoDB" id="9815825at2"/>
<sequence>MSGPSRARLRCGVVGLGRQARQDHIPAVATSEFADLVAVCDIDDQITHEIAGQYGVTGYRSYQEMISAESLDFVVVAVPHHAGGDVITVAAEHGVHILKEKPFAISLAEARKLQVLCADAGIELMVTMQRRFNPIYTTFHQLYDQIGEPFLIDARYTMQVDPAAGWRGQSRLAGGGCIIDMGYHMIDMLLWYFGLPRRVLAQCSAAARPDLDYDAEDTACISFEYESGLFGSALLSRCISPKTELIRVMGTRGTVELERGRIQRVRPDGQIAESLSREQSWPSAATVQVDHFCRVIRGERPNLAAPESHLAHAAFIEAAYESAEQRCFVNPKELMA</sequence>
<evidence type="ECO:0000313" key="4">
    <source>
        <dbReference type="Proteomes" id="UP000031419"/>
    </source>
</evidence>
<reference evidence="3 4" key="1">
    <citation type="submission" date="2014-06" db="EMBL/GenBank/DDBJ databases">
        <title>Saccharopolyspora rectivirgula DSM-43113 Genome sequencing.</title>
        <authorList>
            <person name="Barrera C."/>
            <person name="Millon L."/>
            <person name="Rognon B."/>
            <person name="Zaugg C."/>
            <person name="Monod M."/>
        </authorList>
    </citation>
    <scope>NUCLEOTIDE SEQUENCE [LARGE SCALE GENOMIC DNA]</scope>
    <source>
        <strain evidence="3 4">DSM 43113</strain>
    </source>
</reference>
<dbReference type="GO" id="GO:0000166">
    <property type="term" value="F:nucleotide binding"/>
    <property type="evidence" value="ECO:0007669"/>
    <property type="project" value="InterPro"/>
</dbReference>
<feature type="domain" description="Gfo/Idh/MocA-like oxidoreductase N-terminal" evidence="1">
    <location>
        <begin position="9"/>
        <end position="126"/>
    </location>
</feature>
<dbReference type="Gene3D" id="3.30.360.10">
    <property type="entry name" value="Dihydrodipicolinate Reductase, domain 2"/>
    <property type="match status" value="1"/>
</dbReference>
<comment type="caution">
    <text evidence="3">The sequence shown here is derived from an EMBL/GenBank/DDBJ whole genome shotgun (WGS) entry which is preliminary data.</text>
</comment>
<feature type="domain" description="GFO/IDH/MocA-like oxidoreductase" evidence="2">
    <location>
        <begin position="145"/>
        <end position="256"/>
    </location>
</feature>
<dbReference type="Pfam" id="PF22725">
    <property type="entry name" value="GFO_IDH_MocA_C3"/>
    <property type="match status" value="1"/>
</dbReference>
<evidence type="ECO:0000259" key="1">
    <source>
        <dbReference type="Pfam" id="PF01408"/>
    </source>
</evidence>
<organism evidence="3 4">
    <name type="scientific">Saccharopolyspora rectivirgula</name>
    <dbReference type="NCBI Taxonomy" id="28042"/>
    <lineage>
        <taxon>Bacteria</taxon>
        <taxon>Bacillati</taxon>
        <taxon>Actinomycetota</taxon>
        <taxon>Actinomycetes</taxon>
        <taxon>Pseudonocardiales</taxon>
        <taxon>Pseudonocardiaceae</taxon>
        <taxon>Saccharopolyspora</taxon>
    </lineage>
</organism>
<dbReference type="InterPro" id="IPR036291">
    <property type="entry name" value="NAD(P)-bd_dom_sf"/>
</dbReference>
<dbReference type="Gene3D" id="3.40.50.720">
    <property type="entry name" value="NAD(P)-binding Rossmann-like Domain"/>
    <property type="match status" value="1"/>
</dbReference>
<dbReference type="InterPro" id="IPR051317">
    <property type="entry name" value="Gfo/Idh/MocA_oxidoreduct"/>
</dbReference>
<dbReference type="SUPFAM" id="SSF55347">
    <property type="entry name" value="Glyceraldehyde-3-phosphate dehydrogenase-like, C-terminal domain"/>
    <property type="match status" value="1"/>
</dbReference>
<dbReference type="InterPro" id="IPR055170">
    <property type="entry name" value="GFO_IDH_MocA-like_dom"/>
</dbReference>
<dbReference type="SUPFAM" id="SSF51735">
    <property type="entry name" value="NAD(P)-binding Rossmann-fold domains"/>
    <property type="match status" value="1"/>
</dbReference>
<accession>A0A073B0C8</accession>
<dbReference type="Pfam" id="PF01408">
    <property type="entry name" value="GFO_IDH_MocA"/>
    <property type="match status" value="1"/>
</dbReference>
<name>A0A073B0C8_9PSEU</name>
<dbReference type="STRING" id="28042.GU90_07675"/>
<gene>
    <name evidence="3" type="ORF">GU90_07675</name>
</gene>
<evidence type="ECO:0000259" key="2">
    <source>
        <dbReference type="Pfam" id="PF22725"/>
    </source>
</evidence>
<dbReference type="AlphaFoldDB" id="A0A073B0C8"/>
<keyword evidence="4" id="KW-1185">Reference proteome</keyword>
<protein>
    <submittedName>
        <fullName evidence="3">Dehydrogenase</fullName>
    </submittedName>
</protein>
<dbReference type="RefSeq" id="WP_029721948.1">
    <property type="nucleotide sequence ID" value="NZ_JAJUIW010000006.1"/>
</dbReference>
<dbReference type="PANTHER" id="PTHR43708">
    <property type="entry name" value="CONSERVED EXPRESSED OXIDOREDUCTASE (EUROFUNG)"/>
    <property type="match status" value="1"/>
</dbReference>
<dbReference type="InterPro" id="IPR000683">
    <property type="entry name" value="Gfo/Idh/MocA-like_OxRdtase_N"/>
</dbReference>